<dbReference type="EMBL" id="MFJD01000007">
    <property type="protein sequence ID" value="OGG02547.1"/>
    <property type="molecule type" value="Genomic_DNA"/>
</dbReference>
<reference evidence="1 2" key="1">
    <citation type="journal article" date="2016" name="Nat. Commun.">
        <title>Thousands of microbial genomes shed light on interconnected biogeochemical processes in an aquifer system.</title>
        <authorList>
            <person name="Anantharaman K."/>
            <person name="Brown C.T."/>
            <person name="Hug L.A."/>
            <person name="Sharon I."/>
            <person name="Castelle C.J."/>
            <person name="Probst A.J."/>
            <person name="Thomas B.C."/>
            <person name="Singh A."/>
            <person name="Wilkins M.J."/>
            <person name="Karaoz U."/>
            <person name="Brodie E.L."/>
            <person name="Williams K.H."/>
            <person name="Hubbard S.S."/>
            <person name="Banfield J.F."/>
        </authorList>
    </citation>
    <scope>NUCLEOTIDE SEQUENCE [LARGE SCALE GENOMIC DNA]</scope>
</reference>
<dbReference type="STRING" id="1798374.A2Z33_02000"/>
<gene>
    <name evidence="1" type="ORF">A2Z33_02000</name>
</gene>
<dbReference type="AlphaFoldDB" id="A0A1F5YRE0"/>
<dbReference type="Proteomes" id="UP000178448">
    <property type="component" value="Unassembled WGS sequence"/>
</dbReference>
<sequence>MSPEFAQSPATESYRPSVVERMNNAITRWFENYSPDHAAQTWNQAFTDIRDALPEGERREAFEKSRQYWELTGKTLGVGAAFADATAGLVIFGLPLLSAFYSDDRIEVGRAVAMFGAETLDAVSGYHDGELPSDDNRIRRGLNHISGELWIRSGFRMLHDRESGIPGLYEVNPAHDAFASRIGLATIAAFSGSGAGILLVTPAHRAVRIAGRVIGVVGKAAANRI</sequence>
<accession>A0A1F5YRE0</accession>
<protein>
    <submittedName>
        <fullName evidence="1">Uncharacterized protein</fullName>
    </submittedName>
</protein>
<comment type="caution">
    <text evidence="1">The sequence shown here is derived from an EMBL/GenBank/DDBJ whole genome shotgun (WGS) entry which is preliminary data.</text>
</comment>
<name>A0A1F5YRE0_9BACT</name>
<organism evidence="1 2">
    <name type="scientific">Candidatus Gottesmanbacteria bacterium RBG_16_52_11</name>
    <dbReference type="NCBI Taxonomy" id="1798374"/>
    <lineage>
        <taxon>Bacteria</taxon>
        <taxon>Candidatus Gottesmaniibacteriota</taxon>
    </lineage>
</organism>
<evidence type="ECO:0000313" key="2">
    <source>
        <dbReference type="Proteomes" id="UP000178448"/>
    </source>
</evidence>
<evidence type="ECO:0000313" key="1">
    <source>
        <dbReference type="EMBL" id="OGG02547.1"/>
    </source>
</evidence>
<proteinExistence type="predicted"/>